<feature type="non-terminal residue" evidence="1">
    <location>
        <position position="306"/>
    </location>
</feature>
<name>G7YWL6_CLOSI</name>
<evidence type="ECO:0000313" key="1">
    <source>
        <dbReference type="EMBL" id="GAA57346.1"/>
    </source>
</evidence>
<gene>
    <name evidence="1" type="ORF">CLF_112565</name>
</gene>
<dbReference type="InterPro" id="IPR052634">
    <property type="entry name" value="Sperm_flagellar-bone_growth"/>
</dbReference>
<reference evidence="1" key="1">
    <citation type="journal article" date="2011" name="Genome Biol.">
        <title>The draft genome of the carcinogenic human liver fluke Clonorchis sinensis.</title>
        <authorList>
            <person name="Wang X."/>
            <person name="Chen W."/>
            <person name="Huang Y."/>
            <person name="Sun J."/>
            <person name="Men J."/>
            <person name="Liu H."/>
            <person name="Luo F."/>
            <person name="Guo L."/>
            <person name="Lv X."/>
            <person name="Deng C."/>
            <person name="Zhou C."/>
            <person name="Fan Y."/>
            <person name="Li X."/>
            <person name="Huang L."/>
            <person name="Hu Y."/>
            <person name="Liang C."/>
            <person name="Hu X."/>
            <person name="Xu J."/>
            <person name="Yu X."/>
        </authorList>
    </citation>
    <scope>NUCLEOTIDE SEQUENCE [LARGE SCALE GENOMIC DNA]</scope>
    <source>
        <strain evidence="1">Henan</strain>
    </source>
</reference>
<dbReference type="PANTHER" id="PTHR14919">
    <property type="entry name" value="KPL2-RELATED"/>
    <property type="match status" value="1"/>
</dbReference>
<dbReference type="PANTHER" id="PTHR14919:SF0">
    <property type="entry name" value="SPERM FLAGELLAR PROTEIN 2"/>
    <property type="match status" value="1"/>
</dbReference>
<keyword evidence="1" id="KW-0282">Flagellum</keyword>
<keyword evidence="1" id="KW-0969">Cilium</keyword>
<reference key="2">
    <citation type="submission" date="2011-10" db="EMBL/GenBank/DDBJ databases">
        <title>The genome and transcriptome sequence of Clonorchis sinensis provide insights into the carcinogenic liver fluke.</title>
        <authorList>
            <person name="Wang X."/>
            <person name="Huang Y."/>
            <person name="Chen W."/>
            <person name="Liu H."/>
            <person name="Guo L."/>
            <person name="Chen Y."/>
            <person name="Luo F."/>
            <person name="Zhou W."/>
            <person name="Sun J."/>
            <person name="Mao Q."/>
            <person name="Liang P."/>
            <person name="Zhou C."/>
            <person name="Tian Y."/>
            <person name="Men J."/>
            <person name="Lv X."/>
            <person name="Huang L."/>
            <person name="Zhou J."/>
            <person name="Hu Y."/>
            <person name="Li R."/>
            <person name="Zhang F."/>
            <person name="Lei H."/>
            <person name="Li X."/>
            <person name="Hu X."/>
            <person name="Liang C."/>
            <person name="Xu J."/>
            <person name="Wu Z."/>
            <person name="Yu X."/>
        </authorList>
    </citation>
    <scope>NUCLEOTIDE SEQUENCE</scope>
    <source>
        <strain>Henan</strain>
    </source>
</reference>
<proteinExistence type="predicted"/>
<dbReference type="EMBL" id="DF144674">
    <property type="protein sequence ID" value="GAA57346.1"/>
    <property type="molecule type" value="Genomic_DNA"/>
</dbReference>
<sequence>MDCKKISAFLEIRGKVYKLYLFYSSLDICLSNFLRLGRTLRSCGLNFDARVACDIINKETGVVYNILHELYIYLHCTNQAERLASIQKWESLCPHANSVYQQQLRRLVPRQIDKTLKEVAGQYKTKQEQNEKQAEYRELLLTYQREERKQAKRKQMLERSRQLRLAQAEVMARIQANVIEVPKKWLTSAKQVAPKPEKLRMSTEGMQALKDLEEFDLRMKARSHSEEKSQVPDSATYLIDRVTHVPEADNRPVDFVAESLKPEESEAYVRRIKERVRTEQLALQERQRRQRRVIIASLEEQRAQEV</sequence>
<evidence type="ECO:0000313" key="2">
    <source>
        <dbReference type="Proteomes" id="UP000008909"/>
    </source>
</evidence>
<keyword evidence="2" id="KW-1185">Reference proteome</keyword>
<accession>G7YWL6</accession>
<keyword evidence="1" id="KW-0966">Cell projection</keyword>
<protein>
    <submittedName>
        <fullName evidence="1">Sperm flagellar protein 2</fullName>
    </submittedName>
</protein>
<dbReference type="Proteomes" id="UP000008909">
    <property type="component" value="Unassembled WGS sequence"/>
</dbReference>
<organism evidence="1 2">
    <name type="scientific">Clonorchis sinensis</name>
    <name type="common">Chinese liver fluke</name>
    <dbReference type="NCBI Taxonomy" id="79923"/>
    <lineage>
        <taxon>Eukaryota</taxon>
        <taxon>Metazoa</taxon>
        <taxon>Spiralia</taxon>
        <taxon>Lophotrochozoa</taxon>
        <taxon>Platyhelminthes</taxon>
        <taxon>Trematoda</taxon>
        <taxon>Digenea</taxon>
        <taxon>Opisthorchiida</taxon>
        <taxon>Opisthorchiata</taxon>
        <taxon>Opisthorchiidae</taxon>
        <taxon>Clonorchis</taxon>
    </lineage>
</organism>
<dbReference type="AlphaFoldDB" id="G7YWL6"/>